<feature type="non-terminal residue" evidence="1">
    <location>
        <position position="1"/>
    </location>
</feature>
<evidence type="ECO:0000313" key="1">
    <source>
        <dbReference type="EMBL" id="KKN23512.1"/>
    </source>
</evidence>
<protein>
    <submittedName>
        <fullName evidence="1">Uncharacterized protein</fullName>
    </submittedName>
</protein>
<organism evidence="1">
    <name type="scientific">marine sediment metagenome</name>
    <dbReference type="NCBI Taxonomy" id="412755"/>
    <lineage>
        <taxon>unclassified sequences</taxon>
        <taxon>metagenomes</taxon>
        <taxon>ecological metagenomes</taxon>
    </lineage>
</organism>
<dbReference type="EMBL" id="LAZR01002964">
    <property type="protein sequence ID" value="KKN23512.1"/>
    <property type="molecule type" value="Genomic_DNA"/>
</dbReference>
<reference evidence="1" key="1">
    <citation type="journal article" date="2015" name="Nature">
        <title>Complex archaea that bridge the gap between prokaryotes and eukaryotes.</title>
        <authorList>
            <person name="Spang A."/>
            <person name="Saw J.H."/>
            <person name="Jorgensen S.L."/>
            <person name="Zaremba-Niedzwiedzka K."/>
            <person name="Martijn J."/>
            <person name="Lind A.E."/>
            <person name="van Eijk R."/>
            <person name="Schleper C."/>
            <person name="Guy L."/>
            <person name="Ettema T.J."/>
        </authorList>
    </citation>
    <scope>NUCLEOTIDE SEQUENCE</scope>
</reference>
<proteinExistence type="predicted"/>
<accession>A0A0F9PG88</accession>
<comment type="caution">
    <text evidence="1">The sequence shown here is derived from an EMBL/GenBank/DDBJ whole genome shotgun (WGS) entry which is preliminary data.</text>
</comment>
<sequence length="72" mass="7159">ATGSNEAWDAHATIIRTGAATQEMSGRGGTGAVTIADASPTETLSGTVEVKVTGQGGATSDVEQRGLTIEVI</sequence>
<dbReference type="AlphaFoldDB" id="A0A0F9PG88"/>
<name>A0A0F9PG88_9ZZZZ</name>
<gene>
    <name evidence="1" type="ORF">LCGC14_0904270</name>
</gene>